<keyword evidence="2" id="KW-1185">Reference proteome</keyword>
<gene>
    <name evidence="1" type="ORF">H8S07_05995</name>
</gene>
<organism evidence="1 2">
    <name type="scientific">Dorea hominis</name>
    <dbReference type="NCBI Taxonomy" id="2763040"/>
    <lineage>
        <taxon>Bacteria</taxon>
        <taxon>Bacillati</taxon>
        <taxon>Bacillota</taxon>
        <taxon>Clostridia</taxon>
        <taxon>Lachnospirales</taxon>
        <taxon>Lachnospiraceae</taxon>
        <taxon>Dorea</taxon>
    </lineage>
</organism>
<reference evidence="1 2" key="1">
    <citation type="submission" date="2020-08" db="EMBL/GenBank/DDBJ databases">
        <title>Genome public.</title>
        <authorList>
            <person name="Liu C."/>
            <person name="Sun Q."/>
        </authorList>
    </citation>
    <scope>NUCLEOTIDE SEQUENCE [LARGE SCALE GENOMIC DNA]</scope>
    <source>
        <strain evidence="1 2">NSJ-36</strain>
    </source>
</reference>
<proteinExistence type="predicted"/>
<evidence type="ECO:0000313" key="2">
    <source>
        <dbReference type="Proteomes" id="UP000647235"/>
    </source>
</evidence>
<dbReference type="Proteomes" id="UP000647235">
    <property type="component" value="Unassembled WGS sequence"/>
</dbReference>
<name>A0ABR7EUE7_9FIRM</name>
<dbReference type="EMBL" id="JACOOY010000006">
    <property type="protein sequence ID" value="MBC5664828.1"/>
    <property type="molecule type" value="Genomic_DNA"/>
</dbReference>
<protein>
    <submittedName>
        <fullName evidence="1">Uncharacterized protein</fullName>
    </submittedName>
</protein>
<accession>A0ABR7EUE7</accession>
<evidence type="ECO:0000313" key="1">
    <source>
        <dbReference type="EMBL" id="MBC5664828.1"/>
    </source>
</evidence>
<comment type="caution">
    <text evidence="1">The sequence shown here is derived from an EMBL/GenBank/DDBJ whole genome shotgun (WGS) entry which is preliminary data.</text>
</comment>
<dbReference type="RefSeq" id="WP_186855653.1">
    <property type="nucleotide sequence ID" value="NZ_JACOOY010000006.1"/>
</dbReference>
<sequence length="138" mass="16410">MKAYAEEYLNDVVENQGKLFDYVAQNFPDKDTEEFINFYMKSKTRKSIDESQAYVNTMDYKELWNYFQKTDQYKLEAGKGLDGFMPDWIGEFYAYYQWYYNMPSSEVIQKIPVDFLEKAYSGLHDLELDLAVKKVGEV</sequence>